<proteinExistence type="predicted"/>
<feature type="compositionally biased region" description="Basic residues" evidence="1">
    <location>
        <begin position="68"/>
        <end position="81"/>
    </location>
</feature>
<keyword evidence="3" id="KW-1185">Reference proteome</keyword>
<dbReference type="STRING" id="1841610.A6X21_14610"/>
<protein>
    <submittedName>
        <fullName evidence="2">Uncharacterized protein</fullName>
    </submittedName>
</protein>
<sequence>MRRRSFDGVLQHESFRFIREQHFGNNSTFESPEFMLARAAVSTQAVPAQNSNVSKAAQVDLHFLSGSRSHRRRDHHARHPGAGHSDDPFRIEYSFDRVFVGCGSNEVDRSAWQAVAHLDQSMLEANDRTPKREVKVFDQKKTCSCRMPFDRAIG</sequence>
<dbReference type="EMBL" id="LYDR01000158">
    <property type="protein sequence ID" value="ODA28089.1"/>
    <property type="molecule type" value="Genomic_DNA"/>
</dbReference>
<dbReference type="Proteomes" id="UP000094828">
    <property type="component" value="Unassembled WGS sequence"/>
</dbReference>
<name>A0A1C3E4J2_9PLAN</name>
<feature type="region of interest" description="Disordered" evidence="1">
    <location>
        <begin position="67"/>
        <end position="86"/>
    </location>
</feature>
<accession>A0A1C3E4J2</accession>
<organism evidence="2 3">
    <name type="scientific">Planctopirus hydrillae</name>
    <dbReference type="NCBI Taxonomy" id="1841610"/>
    <lineage>
        <taxon>Bacteria</taxon>
        <taxon>Pseudomonadati</taxon>
        <taxon>Planctomycetota</taxon>
        <taxon>Planctomycetia</taxon>
        <taxon>Planctomycetales</taxon>
        <taxon>Planctomycetaceae</taxon>
        <taxon>Planctopirus</taxon>
    </lineage>
</organism>
<comment type="caution">
    <text evidence="2">The sequence shown here is derived from an EMBL/GenBank/DDBJ whole genome shotgun (WGS) entry which is preliminary data.</text>
</comment>
<dbReference type="AlphaFoldDB" id="A0A1C3E4J2"/>
<evidence type="ECO:0000313" key="3">
    <source>
        <dbReference type="Proteomes" id="UP000094828"/>
    </source>
</evidence>
<evidence type="ECO:0000313" key="2">
    <source>
        <dbReference type="EMBL" id="ODA28089.1"/>
    </source>
</evidence>
<evidence type="ECO:0000256" key="1">
    <source>
        <dbReference type="SAM" id="MobiDB-lite"/>
    </source>
</evidence>
<gene>
    <name evidence="2" type="ORF">A6X21_14610</name>
</gene>
<reference evidence="2 3" key="1">
    <citation type="submission" date="2016-05" db="EMBL/GenBank/DDBJ databases">
        <title>Genomic and physiological characterization of Planctopirus sp. isolated from fresh water lake.</title>
        <authorList>
            <person name="Subhash Y."/>
            <person name="Ramana C."/>
        </authorList>
    </citation>
    <scope>NUCLEOTIDE SEQUENCE [LARGE SCALE GENOMIC DNA]</scope>
    <source>
        <strain evidence="2 3">JC280</strain>
    </source>
</reference>